<protein>
    <submittedName>
        <fullName evidence="1">Uncharacterized protein</fullName>
    </submittedName>
</protein>
<organism evidence="1 2">
    <name type="scientific">Stylosanthes scabra</name>
    <dbReference type="NCBI Taxonomy" id="79078"/>
    <lineage>
        <taxon>Eukaryota</taxon>
        <taxon>Viridiplantae</taxon>
        <taxon>Streptophyta</taxon>
        <taxon>Embryophyta</taxon>
        <taxon>Tracheophyta</taxon>
        <taxon>Spermatophyta</taxon>
        <taxon>Magnoliopsida</taxon>
        <taxon>eudicotyledons</taxon>
        <taxon>Gunneridae</taxon>
        <taxon>Pentapetalae</taxon>
        <taxon>rosids</taxon>
        <taxon>fabids</taxon>
        <taxon>Fabales</taxon>
        <taxon>Fabaceae</taxon>
        <taxon>Papilionoideae</taxon>
        <taxon>50 kb inversion clade</taxon>
        <taxon>dalbergioids sensu lato</taxon>
        <taxon>Dalbergieae</taxon>
        <taxon>Pterocarpus clade</taxon>
        <taxon>Stylosanthes</taxon>
    </lineage>
</organism>
<accession>A0ABU6Y580</accession>
<gene>
    <name evidence="1" type="ORF">PIB30_011369</name>
</gene>
<keyword evidence="2" id="KW-1185">Reference proteome</keyword>
<dbReference type="EMBL" id="JASCZI010241683">
    <property type="protein sequence ID" value="MED6204686.1"/>
    <property type="molecule type" value="Genomic_DNA"/>
</dbReference>
<name>A0ABU6Y580_9FABA</name>
<dbReference type="Proteomes" id="UP001341840">
    <property type="component" value="Unassembled WGS sequence"/>
</dbReference>
<evidence type="ECO:0000313" key="1">
    <source>
        <dbReference type="EMBL" id="MED6204686.1"/>
    </source>
</evidence>
<proteinExistence type="predicted"/>
<reference evidence="1 2" key="1">
    <citation type="journal article" date="2023" name="Plants (Basel)">
        <title>Bridging the Gap: Combining Genomics and Transcriptomics Approaches to Understand Stylosanthes scabra, an Orphan Legume from the Brazilian Caatinga.</title>
        <authorList>
            <person name="Ferreira-Neto J.R.C."/>
            <person name="da Silva M.D."/>
            <person name="Binneck E."/>
            <person name="de Melo N.F."/>
            <person name="da Silva R.H."/>
            <person name="de Melo A.L.T.M."/>
            <person name="Pandolfi V."/>
            <person name="Bustamante F.O."/>
            <person name="Brasileiro-Vidal A.C."/>
            <person name="Benko-Iseppon A.M."/>
        </authorList>
    </citation>
    <scope>NUCLEOTIDE SEQUENCE [LARGE SCALE GENOMIC DNA]</scope>
    <source>
        <tissue evidence="1">Leaves</tissue>
    </source>
</reference>
<sequence length="266" mass="29416">MAILLYQYPFLAIMFHRAHHRLAMQELFQSTAGQYTKNRYNKSENYQEQTVRIEKGKWTYLDGERQPAPTGEISTAKCTTFGHVSASGDGQTFMTKIIVIPNNNNNTNNDNDDNNENRYYPIIPVEMVTENEGSFTCDNPNNMFHHHHSSMVATGGDSDGNGNDAGDSLTNWVVLDMLAASHLNSQIEAASVQLSCFNDPIISYCTGNNDLLFSTGQSTPLLSTSTFPRAVVSAGACAYITPGAQNYTTTTEIDLWNLGETHNFSC</sequence>
<comment type="caution">
    <text evidence="1">The sequence shown here is derived from an EMBL/GenBank/DDBJ whole genome shotgun (WGS) entry which is preliminary data.</text>
</comment>
<evidence type="ECO:0000313" key="2">
    <source>
        <dbReference type="Proteomes" id="UP001341840"/>
    </source>
</evidence>